<sequence>MHEPPGINGHHSLKPPSVYDILYEIKGQIGGVQYGQRVTLQAVEKAFDRIADLQDRVSRLEAFGREPTEPPASRLKYLAEVLPPIREIILAILLLAAGFGLAGAPPLTEVTSALNAVRSSD</sequence>
<dbReference type="KEGG" id="hni:W911_14255"/>
<reference evidence="1 2" key="1">
    <citation type="journal article" date="2014" name="Genome Announc.">
        <title>Complete Genome Sequence of Hyphomicrobium nitrativorans Strain NL23, a Denitrifying Bacterium Isolated from Biofilm of a Methanol-Fed Denitrification System Treating Seawater at the Montreal Biodome.</title>
        <authorList>
            <person name="Martineau C."/>
            <person name="Villeneuve C."/>
            <person name="Mauffrey F."/>
            <person name="Villemur R."/>
        </authorList>
    </citation>
    <scope>NUCLEOTIDE SEQUENCE [LARGE SCALE GENOMIC DNA]</scope>
    <source>
        <strain evidence="1">NL23</strain>
    </source>
</reference>
<accession>V5SJR1</accession>
<dbReference type="EMBL" id="CP006912">
    <property type="protein sequence ID" value="AHB50310.1"/>
    <property type="molecule type" value="Genomic_DNA"/>
</dbReference>
<name>V5SJR1_9HYPH</name>
<evidence type="ECO:0000313" key="1">
    <source>
        <dbReference type="EMBL" id="AHB50310.1"/>
    </source>
</evidence>
<dbReference type="RefSeq" id="WP_023788165.1">
    <property type="nucleotide sequence ID" value="NC_022997.1"/>
</dbReference>
<dbReference type="STRING" id="1029756.W911_14255"/>
<gene>
    <name evidence="1" type="ORF">W911_14255</name>
</gene>
<organism evidence="1 2">
    <name type="scientific">Hyphomicrobium nitrativorans NL23</name>
    <dbReference type="NCBI Taxonomy" id="1029756"/>
    <lineage>
        <taxon>Bacteria</taxon>
        <taxon>Pseudomonadati</taxon>
        <taxon>Pseudomonadota</taxon>
        <taxon>Alphaproteobacteria</taxon>
        <taxon>Hyphomicrobiales</taxon>
        <taxon>Hyphomicrobiaceae</taxon>
        <taxon>Hyphomicrobium</taxon>
    </lineage>
</organism>
<dbReference type="HOGENOM" id="CLU_2034921_0_0_5"/>
<keyword evidence="2" id="KW-1185">Reference proteome</keyword>
<dbReference type="Proteomes" id="UP000018542">
    <property type="component" value="Chromosome"/>
</dbReference>
<proteinExistence type="predicted"/>
<protein>
    <submittedName>
        <fullName evidence="1">Uncharacterized protein</fullName>
    </submittedName>
</protein>
<evidence type="ECO:0000313" key="2">
    <source>
        <dbReference type="Proteomes" id="UP000018542"/>
    </source>
</evidence>
<dbReference type="PATRIC" id="fig|1029756.8.peg.2967"/>
<dbReference type="AlphaFoldDB" id="V5SJR1"/>